<evidence type="ECO:0000256" key="4">
    <source>
        <dbReference type="ARBA" id="ARBA00022989"/>
    </source>
</evidence>
<evidence type="ECO:0000256" key="6">
    <source>
        <dbReference type="SAM" id="Phobius"/>
    </source>
</evidence>
<evidence type="ECO:0000256" key="5">
    <source>
        <dbReference type="ARBA" id="ARBA00023136"/>
    </source>
</evidence>
<sequence length="198" mass="20753">MTAAVPGLLTGLSLIVAIGAQNAYVLKQGLTRRHVGLVVAICAVSDALLITIGVSGVGALVRDHPTALTVLRWVGAGYLAAYGLRSLWKARRPQGLDPLDGGGAGRRSVAATALALTYLNPHVYLDTVLMLGSIANQHGDARWWFAAGAVAGSFLWFTTLGFGARAASRVMSRPTTWRVLDLGIGVVMIALAVRLLRG</sequence>
<evidence type="ECO:0000256" key="1">
    <source>
        <dbReference type="ARBA" id="ARBA00004651"/>
    </source>
</evidence>
<dbReference type="Pfam" id="PF01810">
    <property type="entry name" value="LysE"/>
    <property type="match status" value="1"/>
</dbReference>
<feature type="transmembrane region" description="Helical" evidence="6">
    <location>
        <begin position="143"/>
        <end position="167"/>
    </location>
</feature>
<evidence type="ECO:0000256" key="3">
    <source>
        <dbReference type="ARBA" id="ARBA00022692"/>
    </source>
</evidence>
<dbReference type="InterPro" id="IPR001123">
    <property type="entry name" value="LeuE-type"/>
</dbReference>
<comment type="subcellular location">
    <subcellularLocation>
        <location evidence="1">Cell membrane</location>
        <topology evidence="1">Multi-pass membrane protein</topology>
    </subcellularLocation>
</comment>
<dbReference type="AlphaFoldDB" id="A0A552WVN0"/>
<keyword evidence="4 6" id="KW-1133">Transmembrane helix</keyword>
<evidence type="ECO:0000256" key="2">
    <source>
        <dbReference type="ARBA" id="ARBA00022475"/>
    </source>
</evidence>
<dbReference type="RefSeq" id="WP_143417175.1">
    <property type="nucleotide sequence ID" value="NZ_VJXR01000006.1"/>
</dbReference>
<feature type="transmembrane region" description="Helical" evidence="6">
    <location>
        <begin position="37"/>
        <end position="61"/>
    </location>
</feature>
<proteinExistence type="predicted"/>
<feature type="transmembrane region" description="Helical" evidence="6">
    <location>
        <begin position="179"/>
        <end position="196"/>
    </location>
</feature>
<organism evidence="7 8">
    <name type="scientific">Georgenia yuyongxinii</name>
    <dbReference type="NCBI Taxonomy" id="2589797"/>
    <lineage>
        <taxon>Bacteria</taxon>
        <taxon>Bacillati</taxon>
        <taxon>Actinomycetota</taxon>
        <taxon>Actinomycetes</taxon>
        <taxon>Micrococcales</taxon>
        <taxon>Bogoriellaceae</taxon>
        <taxon>Georgenia</taxon>
    </lineage>
</organism>
<feature type="transmembrane region" description="Helical" evidence="6">
    <location>
        <begin position="67"/>
        <end position="88"/>
    </location>
</feature>
<protein>
    <submittedName>
        <fullName evidence="7">Amino acid transporter</fullName>
    </submittedName>
</protein>
<keyword evidence="5 6" id="KW-0472">Membrane</keyword>
<reference evidence="7 8" key="1">
    <citation type="submission" date="2019-07" db="EMBL/GenBank/DDBJ databases">
        <title>Georgenia wutianyii sp. nov. and Georgenia *** sp. nov. isolated from plateau pika (Ochotona curzoniae) in the Qinghai-Tibet plateau of China.</title>
        <authorList>
            <person name="Tian Z."/>
        </authorList>
    </citation>
    <scope>NUCLEOTIDE SEQUENCE [LARGE SCALE GENOMIC DNA]</scope>
    <source>
        <strain evidence="7 8">Z446</strain>
    </source>
</reference>
<dbReference type="GO" id="GO:0005886">
    <property type="term" value="C:plasma membrane"/>
    <property type="evidence" value="ECO:0007669"/>
    <property type="project" value="UniProtKB-SubCell"/>
</dbReference>
<keyword evidence="3 6" id="KW-0812">Transmembrane</keyword>
<dbReference type="GO" id="GO:0015171">
    <property type="term" value="F:amino acid transmembrane transporter activity"/>
    <property type="evidence" value="ECO:0007669"/>
    <property type="project" value="TreeGrafter"/>
</dbReference>
<keyword evidence="2" id="KW-1003">Cell membrane</keyword>
<evidence type="ECO:0000313" key="8">
    <source>
        <dbReference type="Proteomes" id="UP000318693"/>
    </source>
</evidence>
<dbReference type="PANTHER" id="PTHR30086">
    <property type="entry name" value="ARGININE EXPORTER PROTEIN ARGO"/>
    <property type="match status" value="1"/>
</dbReference>
<dbReference type="PANTHER" id="PTHR30086:SF20">
    <property type="entry name" value="ARGININE EXPORTER PROTEIN ARGO-RELATED"/>
    <property type="match status" value="1"/>
</dbReference>
<accession>A0A552WVN0</accession>
<feature type="transmembrane region" description="Helical" evidence="6">
    <location>
        <begin position="6"/>
        <end position="25"/>
    </location>
</feature>
<dbReference type="EMBL" id="VJXR01000006">
    <property type="protein sequence ID" value="TRW46817.1"/>
    <property type="molecule type" value="Genomic_DNA"/>
</dbReference>
<keyword evidence="8" id="KW-1185">Reference proteome</keyword>
<comment type="caution">
    <text evidence="7">The sequence shown here is derived from an EMBL/GenBank/DDBJ whole genome shotgun (WGS) entry which is preliminary data.</text>
</comment>
<dbReference type="Proteomes" id="UP000318693">
    <property type="component" value="Unassembled WGS sequence"/>
</dbReference>
<name>A0A552WVN0_9MICO</name>
<gene>
    <name evidence="7" type="ORF">FJ693_03630</name>
</gene>
<evidence type="ECO:0000313" key="7">
    <source>
        <dbReference type="EMBL" id="TRW46817.1"/>
    </source>
</evidence>